<evidence type="ECO:0000313" key="1">
    <source>
        <dbReference type="EMBL" id="CAK5276954.1"/>
    </source>
</evidence>
<keyword evidence="2" id="KW-1185">Reference proteome</keyword>
<dbReference type="Proteomes" id="UP001295794">
    <property type="component" value="Unassembled WGS sequence"/>
</dbReference>
<dbReference type="EMBL" id="CAVNYO010000414">
    <property type="protein sequence ID" value="CAK5276954.1"/>
    <property type="molecule type" value="Genomic_DNA"/>
</dbReference>
<accession>A0AAD2K4I3</accession>
<reference evidence="1" key="1">
    <citation type="submission" date="2023-11" db="EMBL/GenBank/DDBJ databases">
        <authorList>
            <person name="De Vega J J."/>
            <person name="De Vega J J."/>
        </authorList>
    </citation>
    <scope>NUCLEOTIDE SEQUENCE</scope>
</reference>
<dbReference type="AlphaFoldDB" id="A0AAD2K4I3"/>
<organism evidence="1 2">
    <name type="scientific">Mycena citricolor</name>
    <dbReference type="NCBI Taxonomy" id="2018698"/>
    <lineage>
        <taxon>Eukaryota</taxon>
        <taxon>Fungi</taxon>
        <taxon>Dikarya</taxon>
        <taxon>Basidiomycota</taxon>
        <taxon>Agaricomycotina</taxon>
        <taxon>Agaricomycetes</taxon>
        <taxon>Agaricomycetidae</taxon>
        <taxon>Agaricales</taxon>
        <taxon>Marasmiineae</taxon>
        <taxon>Mycenaceae</taxon>
        <taxon>Mycena</taxon>
    </lineage>
</organism>
<gene>
    <name evidence="1" type="ORF">MYCIT1_LOCUS25635</name>
</gene>
<evidence type="ECO:0000313" key="2">
    <source>
        <dbReference type="Proteomes" id="UP001295794"/>
    </source>
</evidence>
<proteinExistence type="predicted"/>
<protein>
    <submittedName>
        <fullName evidence="1">Uncharacterized protein</fullName>
    </submittedName>
</protein>
<name>A0AAD2K4I3_9AGAR</name>
<sequence>MIYAQQELLMRVMSLGRLTPISSISGNWFSGERGKHDLTGWRKTRAEPGTVTRARDRHRLPSPARVPGQGRPVYSWNLCWIRVVKAGK</sequence>
<comment type="caution">
    <text evidence="1">The sequence shown here is derived from an EMBL/GenBank/DDBJ whole genome shotgun (WGS) entry which is preliminary data.</text>
</comment>